<dbReference type="VEuPathDB" id="TriTrypDB:Tb10.v4.0263"/>
<dbReference type="EMBL" id="KX700643">
    <property type="protein sequence ID" value="APD74599.1"/>
    <property type="molecule type" value="Genomic_DNA"/>
</dbReference>
<evidence type="ECO:0000256" key="1">
    <source>
        <dbReference type="SAM" id="MobiDB-lite"/>
    </source>
</evidence>
<feature type="chain" id="PRO_5012452931" evidence="2">
    <location>
        <begin position="22"/>
        <end position="525"/>
    </location>
</feature>
<evidence type="ECO:0000313" key="3">
    <source>
        <dbReference type="EMBL" id="APD74599.1"/>
    </source>
</evidence>
<evidence type="ECO:0000256" key="2">
    <source>
        <dbReference type="SAM" id="SignalP"/>
    </source>
</evidence>
<organism evidence="3">
    <name type="scientific">Trypanosoma brucei</name>
    <dbReference type="NCBI Taxonomy" id="5691"/>
    <lineage>
        <taxon>Eukaryota</taxon>
        <taxon>Discoba</taxon>
        <taxon>Euglenozoa</taxon>
        <taxon>Kinetoplastea</taxon>
        <taxon>Metakinetoplastina</taxon>
        <taxon>Trypanosomatida</taxon>
        <taxon>Trypanosomatidae</taxon>
        <taxon>Trypanosoma</taxon>
    </lineage>
</organism>
<proteinExistence type="predicted"/>
<dbReference type="AlphaFoldDB" id="A0A1J0R9N5"/>
<sequence>MVLTVAHLVGIHIAISIGADAKANDACKTPCNCNTRINKLINYHTGEIDSARQALADNQLDFMKLTLSAVTSDGATKAKLLPVLAAAGETVHNCQQALDAADKTAAQNIQALTALAKTFTIYNVLTKSKPALTLTFSAGPLLPNTGIAGTTTQSNTTTMCTEETNDEQQIKVDASTIADEPDIPDLEVNGQTTLTCKHQAATPGNCQDTNSITSTGTIKAVTAYTTNAVAESKTAWNANSHTAGATLTSKLKLTGDNVTTAKAALVAIKTTKVREYCSKRLRDWQTVANNDKFQRTAIQTLLKKFDNEKTSTEPQTQLEQALNLAYGANGNKYAENVWNKVDGVEAQVNQGGKRNGEKLSTITSLAKLSEGLAYKLTKDLEEDAKPKETPKETTITDKDCGDKNGYDCKVDFELIGEICEPIKKGERENKEKDEEKPSDRCTRHGTDKTKCEAENTQENPLFVVSKGAKIKRMKKRKIKKCAVIPAFFSVQNWLEVYGCCFCEFSILTILFNFIKYLILIESTRF</sequence>
<protein>
    <submittedName>
        <fullName evidence="3">Variant surface glycoprotein 1125.4065</fullName>
    </submittedName>
</protein>
<accession>A0A1J0R9N5</accession>
<dbReference type="VEuPathDB" id="TriTrypDB:Tb427_000403300"/>
<keyword evidence="2" id="KW-0732">Signal</keyword>
<dbReference type="SUPFAM" id="SSF58087">
    <property type="entry name" value="Variant surface glycoprotein (N-terminal domain)"/>
    <property type="match status" value="1"/>
</dbReference>
<dbReference type="VEuPathDB" id="TriTrypDB:Tb1125.Tb10.v4.0263"/>
<name>A0A1J0R9N5_9TRYP</name>
<feature type="signal peptide" evidence="2">
    <location>
        <begin position="1"/>
        <end position="21"/>
    </location>
</feature>
<reference evidence="3" key="1">
    <citation type="submission" date="2016-08" db="EMBL/GenBank/DDBJ databases">
        <title>VSG repertoire of Trypanosoma brucei EATRO 1125.</title>
        <authorList>
            <person name="Cross G.A."/>
        </authorList>
    </citation>
    <scope>NUCLEOTIDE SEQUENCE</scope>
    <source>
        <strain evidence="3">EATRO 1125</strain>
    </source>
</reference>
<feature type="region of interest" description="Disordered" evidence="1">
    <location>
        <begin position="427"/>
        <end position="447"/>
    </location>
</feature>